<dbReference type="HOGENOM" id="CLU_354962_0_0_1"/>
<protein>
    <submittedName>
        <fullName evidence="1">Uncharacterized protein</fullName>
    </submittedName>
</protein>
<dbReference type="RefSeq" id="XP_014655557.1">
    <property type="nucleotide sequence ID" value="XM_014800071.1"/>
</dbReference>
<accession>A0A081CI16</accession>
<evidence type="ECO:0000313" key="2">
    <source>
        <dbReference type="Proteomes" id="UP000053758"/>
    </source>
</evidence>
<reference evidence="2" key="1">
    <citation type="journal article" date="2014" name="Genome Announc.">
        <title>Draft Genome Sequence of the Yeast Pseudozyma antarctica Type Strain JCM10317, a Producer of the Glycolipid Biosurfactants, Mannosylerythritol Lipids.</title>
        <authorList>
            <person name="Saika A."/>
            <person name="Koike H."/>
            <person name="Hori T."/>
            <person name="Fukuoka T."/>
            <person name="Sato S."/>
            <person name="Habe H."/>
            <person name="Kitamoto D."/>
            <person name="Morita T."/>
        </authorList>
    </citation>
    <scope>NUCLEOTIDE SEQUENCE [LARGE SCALE GENOMIC DNA]</scope>
    <source>
        <strain evidence="2">JCM 10317</strain>
    </source>
</reference>
<dbReference type="GeneID" id="26305391"/>
<evidence type="ECO:0000313" key="1">
    <source>
        <dbReference type="EMBL" id="GAK66312.1"/>
    </source>
</evidence>
<name>A0A081CI16_PSEA2</name>
<gene>
    <name evidence="1" type="ORF">PAN0_012d4534</name>
</gene>
<organism evidence="1 2">
    <name type="scientific">Pseudozyma antarctica</name>
    <name type="common">Yeast</name>
    <name type="synonym">Candida antarctica</name>
    <dbReference type="NCBI Taxonomy" id="84753"/>
    <lineage>
        <taxon>Eukaryota</taxon>
        <taxon>Fungi</taxon>
        <taxon>Dikarya</taxon>
        <taxon>Basidiomycota</taxon>
        <taxon>Ustilaginomycotina</taxon>
        <taxon>Ustilaginomycetes</taxon>
        <taxon>Ustilaginales</taxon>
        <taxon>Ustilaginaceae</taxon>
        <taxon>Moesziomyces</taxon>
    </lineage>
</organism>
<sequence length="715" mass="76796">MVSLRSSKRQQERNVGSGRTAKTRAPSSSSSAVKGSLHLQSDENASHIRQALSDIKNVAAGRRPEAAASGTQRQPLGDRNAPPQSQQTQAKSKARPASQLAATAKSTSRASASRTASIRPKRSAADQNTKAKPSTLARARTLSRGSVQEVSRTESRAFSHVEVPSASHLRESSAGDSLSAQIEAAARRTAKPAPTHAELSRVSPALDSDDLEYFDSNTLPMPREQQEAQDPNPSSQGGGSDAGSATVHGSSDKENLPPLAARASASIRPPPRERAGVLQALEGGQPVHSTPMVRARSRGTGALLDDLFLVESDGSQPDSPGVARRAPLTESAQQLLDYQDRGVSKVMAWKAAGRDPAAHLAQRAPSSPGGSNADSWPTEAEDDADRAKNVASDESDEFGFFSAERKIRKRAQASVEPEEQGAQYTQSSSAQWMPEVVATDPFNTSDDRRLAEQAFAGMSSPPLAPARHETPGSQPASDGEPDSDGEQNSAGQPAEEDSEMSPEPAPVRRSTRVEQERQPAEDSDDEAPQAKRRAATVTTRRRSERHADQKQSAEASVESKRKPTTKGAARNKRASLSSSSSEVEVVVEGPRKRKATTKAARQKPLSEDEDENEEEEEESPLAANLRMDDYVKLLPPRRRATKSKSTPKARATRATATKRKTKAKAKAKATAKSDDDEERDEVGSSPIHTDDSERTKAVKQLREVEDYSLEVELVL</sequence>
<dbReference type="OrthoDB" id="2555312at2759"/>
<dbReference type="EMBL" id="DF830079">
    <property type="protein sequence ID" value="GAK66312.1"/>
    <property type="molecule type" value="Genomic_DNA"/>
</dbReference>
<dbReference type="AlphaFoldDB" id="A0A081CI16"/>
<proteinExistence type="predicted"/>
<dbReference type="Proteomes" id="UP000053758">
    <property type="component" value="Unassembled WGS sequence"/>
</dbReference>
<keyword evidence="2" id="KW-1185">Reference proteome</keyword>